<name>A0A2Z4YDM9_RHILE</name>
<proteinExistence type="predicted"/>
<dbReference type="PANTHER" id="PTHR39166">
    <property type="entry name" value="BLL1166 PROTEIN"/>
    <property type="match status" value="1"/>
</dbReference>
<dbReference type="PANTHER" id="PTHR39166:SF1">
    <property type="entry name" value="BLL1166 PROTEIN"/>
    <property type="match status" value="1"/>
</dbReference>
<evidence type="ECO:0000313" key="2">
    <source>
        <dbReference type="Proteomes" id="UP000251166"/>
    </source>
</evidence>
<dbReference type="EMBL" id="CP030760">
    <property type="protein sequence ID" value="AXA39404.1"/>
    <property type="molecule type" value="Genomic_DNA"/>
</dbReference>
<organism evidence="1 2">
    <name type="scientific">Rhizobium leguminosarum</name>
    <dbReference type="NCBI Taxonomy" id="384"/>
    <lineage>
        <taxon>Bacteria</taxon>
        <taxon>Pseudomonadati</taxon>
        <taxon>Pseudomonadota</taxon>
        <taxon>Alphaproteobacteria</taxon>
        <taxon>Hyphomicrobiales</taxon>
        <taxon>Rhizobiaceae</taxon>
        <taxon>Rhizobium/Agrobacterium group</taxon>
        <taxon>Rhizobium</taxon>
    </lineage>
</organism>
<dbReference type="Proteomes" id="UP000251166">
    <property type="component" value="Chromosome"/>
</dbReference>
<reference evidence="1 2" key="1">
    <citation type="submission" date="2018-07" db="EMBL/GenBank/DDBJ databases">
        <title>Rhizobium leguminosarum strain:ATCC 14479 Genome sequencing and assembly.</title>
        <authorList>
            <person name="Chakraborty R."/>
        </authorList>
    </citation>
    <scope>NUCLEOTIDE SEQUENCE [LARGE SCALE GENOMIC DNA]</scope>
    <source>
        <strain evidence="1 2">ATCC 14479</strain>
    </source>
</reference>
<dbReference type="AlphaFoldDB" id="A0A2Z4YDM9"/>
<evidence type="ECO:0008006" key="3">
    <source>
        <dbReference type="Google" id="ProtNLM"/>
    </source>
</evidence>
<protein>
    <recommendedName>
        <fullName evidence="3">Nucleotidyltransferase family protein</fullName>
    </recommendedName>
</protein>
<dbReference type="RefSeq" id="WP_112904548.1">
    <property type="nucleotide sequence ID" value="NZ_CP030760.1"/>
</dbReference>
<dbReference type="Pfam" id="PF06042">
    <property type="entry name" value="NTP_transf_6"/>
    <property type="match status" value="1"/>
</dbReference>
<dbReference type="InterPro" id="IPR009267">
    <property type="entry name" value="NTP_transf_6"/>
</dbReference>
<sequence>MNDEQFRQLQGMVLKSPLLSPVLHNWDKVALPGAWLVAGAIAQTVWNHTFGLPPAHGINDIDIVYYDANDLSEDGEAEHAARVRRTFSDLTVWIDVKNEARVHLWYEAKFGYPIKPYTSTIDAIATFPTTATAVGLRPGNGSLELCAPFGLSDLLGGVVRPNNRQIRREIYEQKVSRWIKVWPGLGVVGWV</sequence>
<evidence type="ECO:0000313" key="1">
    <source>
        <dbReference type="EMBL" id="AXA39404.1"/>
    </source>
</evidence>
<gene>
    <name evidence="1" type="ORF">DLJ82_1803</name>
</gene>
<accession>A0A2Z4YDM9</accession>